<dbReference type="GO" id="GO:0004674">
    <property type="term" value="F:protein serine/threonine kinase activity"/>
    <property type="evidence" value="ECO:0007669"/>
    <property type="project" value="TreeGrafter"/>
</dbReference>
<dbReference type="EMBL" id="LUCH01004176">
    <property type="protein sequence ID" value="KAF5399294.1"/>
    <property type="molecule type" value="Genomic_DNA"/>
</dbReference>
<dbReference type="SMART" id="SM00220">
    <property type="entry name" value="S_TKc"/>
    <property type="match status" value="1"/>
</dbReference>
<dbReference type="PANTHER" id="PTHR43671">
    <property type="entry name" value="SERINE/THREONINE-PROTEIN KINASE NEK"/>
    <property type="match status" value="1"/>
</dbReference>
<dbReference type="GO" id="GO:0005524">
    <property type="term" value="F:ATP binding"/>
    <property type="evidence" value="ECO:0007669"/>
    <property type="project" value="UniProtKB-UniRule"/>
</dbReference>
<organism evidence="9 10">
    <name type="scientific">Paragonimus heterotremus</name>
    <dbReference type="NCBI Taxonomy" id="100268"/>
    <lineage>
        <taxon>Eukaryota</taxon>
        <taxon>Metazoa</taxon>
        <taxon>Spiralia</taxon>
        <taxon>Lophotrochozoa</taxon>
        <taxon>Platyhelminthes</taxon>
        <taxon>Trematoda</taxon>
        <taxon>Digenea</taxon>
        <taxon>Plagiorchiida</taxon>
        <taxon>Troglotremata</taxon>
        <taxon>Troglotrematidae</taxon>
        <taxon>Paragonimus</taxon>
    </lineage>
</organism>
<dbReference type="InterPro" id="IPR017441">
    <property type="entry name" value="Protein_kinase_ATP_BS"/>
</dbReference>
<dbReference type="Proteomes" id="UP000748531">
    <property type="component" value="Unassembled WGS sequence"/>
</dbReference>
<protein>
    <recommendedName>
        <fullName evidence="8">Protein kinase domain-containing protein</fullName>
    </recommendedName>
</protein>
<dbReference type="SUPFAM" id="SSF56112">
    <property type="entry name" value="Protein kinase-like (PK-like)"/>
    <property type="match status" value="1"/>
</dbReference>
<sequence length="470" mass="53357">MLLTVLAQVNSETPGVFGSEDWIYRTNEGNSETSVLRTLVDNVFPTMIKESLLPSGVYAAAALARICTESGMPDKVRRYGGIPILLSCLRELTIKDLQACTARQSERTQTMDWVPAEPLGSDSDSQPDLKRISQLVFSSAVCSTLGELAFEEFSAQLIVQSNGVHLIGRQLLLVVRMAPQSTVLSNAESRDKGEPCNMEGNSGNVDRPKGLSVMGPENCSLVNCIRNLLFQVFRTLKRLYRFERSRRLIKSLLPASLLAELVELEGFRPDMRDYYLLLDRFEGLTDDERCRIIDGISACDLNKPPTHLIRDYAILELLGSGAFGHVYKARKNVDIPSQTVYAVKEINTTQAYFGRNVQERQKNVGRLLNEVNIIKQQLRHPNIVRYYKTFIHDDRLFIVMEMLEGLSLTELLNSMHEKKAYFEEHRIWRMFIQLVLALRYLHREKGIFHRDLSSNNIMIGEGDKVSVMCT</sequence>
<dbReference type="OrthoDB" id="248923at2759"/>
<feature type="domain" description="Protein kinase" evidence="8">
    <location>
        <begin position="312"/>
        <end position="470"/>
    </location>
</feature>
<evidence type="ECO:0000259" key="8">
    <source>
        <dbReference type="PROSITE" id="PS50011"/>
    </source>
</evidence>
<name>A0A8J4WH35_9TREM</name>
<gene>
    <name evidence="9" type="ORF">PHET_07785</name>
</gene>
<reference evidence="9" key="1">
    <citation type="submission" date="2019-05" db="EMBL/GenBank/DDBJ databases">
        <title>Annotation for the trematode Paragonimus heterotremus.</title>
        <authorList>
            <person name="Choi Y.-J."/>
        </authorList>
    </citation>
    <scope>NUCLEOTIDE SEQUENCE</scope>
    <source>
        <strain evidence="9">LC</strain>
    </source>
</reference>
<keyword evidence="10" id="KW-1185">Reference proteome</keyword>
<dbReference type="PANTHER" id="PTHR43671:SF92">
    <property type="entry name" value="SERINE_THREONINE-PROTEIN KINASE NEK10"/>
    <property type="match status" value="1"/>
</dbReference>
<dbReference type="Pfam" id="PF00069">
    <property type="entry name" value="Pkinase"/>
    <property type="match status" value="1"/>
</dbReference>
<comment type="similarity">
    <text evidence="1">Belongs to the protein kinase superfamily. NEK Ser/Thr protein kinase family. NIMA subfamily.</text>
</comment>
<evidence type="ECO:0000256" key="6">
    <source>
        <dbReference type="PROSITE-ProRule" id="PRU10141"/>
    </source>
</evidence>
<dbReference type="PROSITE" id="PS00109">
    <property type="entry name" value="PROTEIN_KINASE_TYR"/>
    <property type="match status" value="1"/>
</dbReference>
<feature type="region of interest" description="Disordered" evidence="7">
    <location>
        <begin position="185"/>
        <end position="209"/>
    </location>
</feature>
<accession>A0A8J4WH35</accession>
<proteinExistence type="inferred from homology"/>
<dbReference type="Gene3D" id="1.10.510.10">
    <property type="entry name" value="Transferase(Phosphotransferase) domain 1"/>
    <property type="match status" value="1"/>
</dbReference>
<evidence type="ECO:0000256" key="4">
    <source>
        <dbReference type="ARBA" id="ARBA00022777"/>
    </source>
</evidence>
<keyword evidence="3 6" id="KW-0547">Nucleotide-binding</keyword>
<dbReference type="AlphaFoldDB" id="A0A8J4WH35"/>
<evidence type="ECO:0000313" key="9">
    <source>
        <dbReference type="EMBL" id="KAF5399294.1"/>
    </source>
</evidence>
<dbReference type="InterPro" id="IPR011009">
    <property type="entry name" value="Kinase-like_dom_sf"/>
</dbReference>
<dbReference type="InterPro" id="IPR050660">
    <property type="entry name" value="NEK_Ser/Thr_kinase"/>
</dbReference>
<feature type="binding site" evidence="6">
    <location>
        <position position="344"/>
    </location>
    <ligand>
        <name>ATP</name>
        <dbReference type="ChEBI" id="CHEBI:30616"/>
    </ligand>
</feature>
<dbReference type="InterPro" id="IPR008266">
    <property type="entry name" value="Tyr_kinase_AS"/>
</dbReference>
<evidence type="ECO:0000313" key="10">
    <source>
        <dbReference type="Proteomes" id="UP000748531"/>
    </source>
</evidence>
<keyword evidence="5 6" id="KW-0067">ATP-binding</keyword>
<evidence type="ECO:0000256" key="2">
    <source>
        <dbReference type="ARBA" id="ARBA00022679"/>
    </source>
</evidence>
<comment type="caution">
    <text evidence="9">The sequence shown here is derived from an EMBL/GenBank/DDBJ whole genome shotgun (WGS) entry which is preliminary data.</text>
</comment>
<evidence type="ECO:0000256" key="5">
    <source>
        <dbReference type="ARBA" id="ARBA00022840"/>
    </source>
</evidence>
<keyword evidence="4" id="KW-0418">Kinase</keyword>
<evidence type="ECO:0000256" key="3">
    <source>
        <dbReference type="ARBA" id="ARBA00022741"/>
    </source>
</evidence>
<dbReference type="InterPro" id="IPR000719">
    <property type="entry name" value="Prot_kinase_dom"/>
</dbReference>
<evidence type="ECO:0000256" key="1">
    <source>
        <dbReference type="ARBA" id="ARBA00010886"/>
    </source>
</evidence>
<evidence type="ECO:0000256" key="7">
    <source>
        <dbReference type="SAM" id="MobiDB-lite"/>
    </source>
</evidence>
<dbReference type="GO" id="GO:1902749">
    <property type="term" value="P:regulation of cell cycle G2/M phase transition"/>
    <property type="evidence" value="ECO:0007669"/>
    <property type="project" value="TreeGrafter"/>
</dbReference>
<dbReference type="PROSITE" id="PS00107">
    <property type="entry name" value="PROTEIN_KINASE_ATP"/>
    <property type="match status" value="1"/>
</dbReference>
<dbReference type="PROSITE" id="PS50011">
    <property type="entry name" value="PROTEIN_KINASE_DOM"/>
    <property type="match status" value="1"/>
</dbReference>
<keyword evidence="2" id="KW-0808">Transferase</keyword>